<dbReference type="GO" id="GO:0005886">
    <property type="term" value="C:plasma membrane"/>
    <property type="evidence" value="ECO:0007669"/>
    <property type="project" value="TreeGrafter"/>
</dbReference>
<gene>
    <name evidence="17" type="primary">TLR22</name>
</gene>
<dbReference type="SMART" id="SM00365">
    <property type="entry name" value="LRR_SD22"/>
    <property type="match status" value="5"/>
</dbReference>
<dbReference type="PANTHER" id="PTHR24365:SF522">
    <property type="entry name" value="LOW QUALITY PROTEIN: TOLL-LIKE RECEPTOR 13-RELATED"/>
    <property type="match status" value="1"/>
</dbReference>
<keyword evidence="6 15" id="KW-0732">Signal</keyword>
<dbReference type="EMBL" id="MT358398">
    <property type="protein sequence ID" value="QVN25638.1"/>
    <property type="molecule type" value="mRNA"/>
</dbReference>
<proteinExistence type="evidence at transcript level"/>
<keyword evidence="12" id="KW-0325">Glycoprotein</keyword>
<comment type="subcellular location">
    <subcellularLocation>
        <location evidence="1">Membrane</location>
        <topology evidence="1">Single-pass type I membrane protein</topology>
    </subcellularLocation>
</comment>
<dbReference type="InterPro" id="IPR000157">
    <property type="entry name" value="TIR_dom"/>
</dbReference>
<dbReference type="GO" id="GO:0006954">
    <property type="term" value="P:inflammatory response"/>
    <property type="evidence" value="ECO:0007669"/>
    <property type="project" value="UniProtKB-KW"/>
</dbReference>
<dbReference type="FunFam" id="3.80.10.10:FF:001164">
    <property type="entry name" value="GH01279p"/>
    <property type="match status" value="1"/>
</dbReference>
<keyword evidence="5 14" id="KW-0812">Transmembrane</keyword>
<keyword evidence="9 14" id="KW-1133">Transmembrane helix</keyword>
<dbReference type="GO" id="GO:0007165">
    <property type="term" value="P:signal transduction"/>
    <property type="evidence" value="ECO:0007669"/>
    <property type="project" value="InterPro"/>
</dbReference>
<evidence type="ECO:0000256" key="14">
    <source>
        <dbReference type="SAM" id="Phobius"/>
    </source>
</evidence>
<dbReference type="InterPro" id="IPR001611">
    <property type="entry name" value="Leu-rich_rpt"/>
</dbReference>
<evidence type="ECO:0000256" key="8">
    <source>
        <dbReference type="ARBA" id="ARBA00022859"/>
    </source>
</evidence>
<keyword evidence="10 14" id="KW-0472">Membrane</keyword>
<keyword evidence="7" id="KW-0677">Repeat</keyword>
<name>A0A8E6M5H0_CLAMG</name>
<evidence type="ECO:0000256" key="6">
    <source>
        <dbReference type="ARBA" id="ARBA00022729"/>
    </source>
</evidence>
<dbReference type="PROSITE" id="PS50104">
    <property type="entry name" value="TIR"/>
    <property type="match status" value="1"/>
</dbReference>
<dbReference type="InterPro" id="IPR003591">
    <property type="entry name" value="Leu-rich_rpt_typical-subtyp"/>
</dbReference>
<feature type="signal peptide" evidence="15">
    <location>
        <begin position="1"/>
        <end position="30"/>
    </location>
</feature>
<evidence type="ECO:0000256" key="7">
    <source>
        <dbReference type="ARBA" id="ARBA00022737"/>
    </source>
</evidence>
<keyword evidence="4" id="KW-0433">Leucine-rich repeat</keyword>
<evidence type="ECO:0000256" key="2">
    <source>
        <dbReference type="ARBA" id="ARBA00009634"/>
    </source>
</evidence>
<evidence type="ECO:0000256" key="1">
    <source>
        <dbReference type="ARBA" id="ARBA00004479"/>
    </source>
</evidence>
<keyword evidence="3" id="KW-0399">Innate immunity</keyword>
<evidence type="ECO:0000256" key="11">
    <source>
        <dbReference type="ARBA" id="ARBA00023170"/>
    </source>
</evidence>
<feature type="chain" id="PRO_5034754739" evidence="15">
    <location>
        <begin position="31"/>
        <end position="966"/>
    </location>
</feature>
<evidence type="ECO:0000313" key="17">
    <source>
        <dbReference type="EMBL" id="QVN25638.1"/>
    </source>
</evidence>
<keyword evidence="13" id="KW-0395">Inflammatory response</keyword>
<dbReference type="GO" id="GO:0045087">
    <property type="term" value="P:innate immune response"/>
    <property type="evidence" value="ECO:0007669"/>
    <property type="project" value="UniProtKB-KW"/>
</dbReference>
<evidence type="ECO:0000256" key="4">
    <source>
        <dbReference type="ARBA" id="ARBA00022614"/>
    </source>
</evidence>
<dbReference type="Pfam" id="PF01582">
    <property type="entry name" value="TIR"/>
    <property type="match status" value="1"/>
</dbReference>
<reference evidence="17" key="1">
    <citation type="submission" date="2020-04" db="EMBL/GenBank/DDBJ databases">
        <title>Molecular characterization and expression analysis of molecules involved in toll-pathway of Indian catfish, Clarias magur following bacterial infection.</title>
        <authorList>
            <person name="Paria A."/>
            <person name="Muduli C."/>
            <person name="Rathore G."/>
            <person name="Lal K.K."/>
        </authorList>
    </citation>
    <scope>NUCLEOTIDE SEQUENCE</scope>
    <source>
        <tissue evidence="17">Spleen</tissue>
    </source>
</reference>
<accession>A0A8E6M5H0</accession>
<evidence type="ECO:0000256" key="15">
    <source>
        <dbReference type="SAM" id="SignalP"/>
    </source>
</evidence>
<dbReference type="Pfam" id="PF13855">
    <property type="entry name" value="LRR_8"/>
    <property type="match status" value="4"/>
</dbReference>
<organism evidence="17">
    <name type="scientific">Clarias magur</name>
    <name type="common">Asian catfish</name>
    <name type="synonym">Macropteronotus magur</name>
    <dbReference type="NCBI Taxonomy" id="1594786"/>
    <lineage>
        <taxon>Eukaryota</taxon>
        <taxon>Metazoa</taxon>
        <taxon>Chordata</taxon>
        <taxon>Craniata</taxon>
        <taxon>Vertebrata</taxon>
        <taxon>Euteleostomi</taxon>
        <taxon>Actinopterygii</taxon>
        <taxon>Neopterygii</taxon>
        <taxon>Teleostei</taxon>
        <taxon>Ostariophysi</taxon>
        <taxon>Siluriformes</taxon>
        <taxon>Clariidae</taxon>
        <taxon>Clarias</taxon>
    </lineage>
</organism>
<evidence type="ECO:0000256" key="10">
    <source>
        <dbReference type="ARBA" id="ARBA00023136"/>
    </source>
</evidence>
<evidence type="ECO:0000256" key="3">
    <source>
        <dbReference type="ARBA" id="ARBA00022588"/>
    </source>
</evidence>
<dbReference type="PANTHER" id="PTHR24365">
    <property type="entry name" value="TOLL-LIKE RECEPTOR"/>
    <property type="match status" value="1"/>
</dbReference>
<keyword evidence="8" id="KW-0391">Immunity</keyword>
<dbReference type="GO" id="GO:0038023">
    <property type="term" value="F:signaling receptor activity"/>
    <property type="evidence" value="ECO:0007669"/>
    <property type="project" value="TreeGrafter"/>
</dbReference>
<feature type="transmembrane region" description="Helical" evidence="14">
    <location>
        <begin position="773"/>
        <end position="790"/>
    </location>
</feature>
<evidence type="ECO:0000259" key="16">
    <source>
        <dbReference type="PROSITE" id="PS50104"/>
    </source>
</evidence>
<protein>
    <submittedName>
        <fullName evidence="17">Toll-like receptor 22</fullName>
    </submittedName>
</protein>
<evidence type="ECO:0000256" key="13">
    <source>
        <dbReference type="ARBA" id="ARBA00023198"/>
    </source>
</evidence>
<keyword evidence="11 17" id="KW-0675">Receptor</keyword>
<feature type="domain" description="TIR" evidence="16">
    <location>
        <begin position="803"/>
        <end position="944"/>
    </location>
</feature>
<dbReference type="FunFam" id="3.40.50.10140:FF:000001">
    <property type="entry name" value="Toll-like receptor 2"/>
    <property type="match status" value="1"/>
</dbReference>
<evidence type="ECO:0000256" key="9">
    <source>
        <dbReference type="ARBA" id="ARBA00022989"/>
    </source>
</evidence>
<dbReference type="SMR" id="A0A8E6M5H0"/>
<evidence type="ECO:0000256" key="5">
    <source>
        <dbReference type="ARBA" id="ARBA00022692"/>
    </source>
</evidence>
<comment type="similarity">
    <text evidence="2">Belongs to the Toll-like receptor family.</text>
</comment>
<evidence type="ECO:0000256" key="12">
    <source>
        <dbReference type="ARBA" id="ARBA00023180"/>
    </source>
</evidence>
<dbReference type="SMART" id="SM00255">
    <property type="entry name" value="TIR"/>
    <property type="match status" value="1"/>
</dbReference>
<dbReference type="SMART" id="SM00369">
    <property type="entry name" value="LRR_TYP"/>
    <property type="match status" value="14"/>
</dbReference>
<dbReference type="AlphaFoldDB" id="A0A8E6M5H0"/>
<dbReference type="PROSITE" id="PS51450">
    <property type="entry name" value="LRR"/>
    <property type="match status" value="3"/>
</dbReference>
<sequence length="966" mass="110427">MPTNLNMECLKATTSLALLCMYIFSPQVSAFSLTNCTVSGALNNTEELKVLCYKMGFYTVPSPIPSNARFIDMSFNFFSNIRAGDFEDLWNLRGFNLSNGNISQIEDGTAKHFPNLIKLNLAYNKLKTVSRGLLDGLVNLQVLRLDGNLIESIDEFAFKTLRSLIILNLTENNLRQIANVRPVLLSPSLEELLIGSNKFDVFNSCDLSRTALSLIKIDLSYNPLSKFQITENIFPNLDYLDLSHCGRNGTMLWNITDKTFLNSVKALNLTAVDMPEEDLTAVLQNITWASLFKLRLSELKWMKPKTLLQSGCLPGLKVLRLQRNRISKPTAQMLDPCSNLTELDFGENVISAVSASIFKKLTQLQKLYLQVNKLTKVNNSLQNLLMLEFLDLSRNSISELTCTDFANLAQLNTLYLYSNKISKIFQCVFKDLNNLELLRLGTNKLLTIDVAFQQGLPSLKHLQLTYNKLSKISKESFKSLSSLRTLDLGDNQIFEIEAHAFSGLTNLTDMLLYSNMITSKTIKDPAVFSGMPNLKSLDLRTNIIHYDKDKLQDPPFLNLGSLNILSIHSQRQGFGKIPSNLLQGLTSLTMFYGGRMNLNNLHPDTFKSTPNLWFLDLSKNVFTDDDSITAEVFHPIPKLSRLIISSAQIHSLNFLINANLSRLLTLRAPENKLDVINQTLIQSLPHLTYLDLQKNTFTCDCNNAFFINWALTRNYTQVIYLNRYTCSYPLSLRGKSILDMNVESCNVNIDFIMFVVSSVVVMLTLLGSFICQFLHWQVLYAYYLFLAFLYDSKRKQMHQQHGFKYDAFISYNAQDEPWVVEELIPNLEDEQGWRLCLHHRDFEPGRSIIDNIMDGIYSSRKTVCVITHKYLRSTWCSKEIQMANFRLFDEKKDVLVLIFLEDIPTCQLSPYYQMRKLVKKKTYLKWPKHGEDTRVFWQKLRMALETKGGPKDEKALLAGHGEHDLL</sequence>